<protein>
    <recommendedName>
        <fullName evidence="5">Protein kinase domain-containing protein</fullName>
    </recommendedName>
</protein>
<dbReference type="AlphaFoldDB" id="A0A815Z349"/>
<dbReference type="SUPFAM" id="SSF56112">
    <property type="entry name" value="Protein kinase-like (PK-like)"/>
    <property type="match status" value="1"/>
</dbReference>
<gene>
    <name evidence="2" type="ORF">BJG266_LOCUS37089</name>
    <name evidence="3" type="ORF">QVE165_LOCUS49854</name>
</gene>
<accession>A0A815Z349</accession>
<dbReference type="InterPro" id="IPR011009">
    <property type="entry name" value="Kinase-like_dom_sf"/>
</dbReference>
<evidence type="ECO:0000313" key="3">
    <source>
        <dbReference type="EMBL" id="CAF1579628.1"/>
    </source>
</evidence>
<name>A0A815Z349_9BILA</name>
<dbReference type="Proteomes" id="UP000663877">
    <property type="component" value="Unassembled WGS sequence"/>
</dbReference>
<dbReference type="OrthoDB" id="10037321at2759"/>
<evidence type="ECO:0008006" key="5">
    <source>
        <dbReference type="Google" id="ProtNLM"/>
    </source>
</evidence>
<dbReference type="Proteomes" id="UP000663832">
    <property type="component" value="Unassembled WGS sequence"/>
</dbReference>
<evidence type="ECO:0000313" key="2">
    <source>
        <dbReference type="EMBL" id="CAF1390567.1"/>
    </source>
</evidence>
<sequence length="514" mass="60254">MSKSCSTTKSHDSFNQNVNEIHITNLLSDDLSIKNDPNYIKLYHDLKLWLSTMNTSNNEKDLQFDFYQNCLKKYDENIINKLKYTDGFKGTVFKALFEQLMPNFCLIDYYNSHLKSKTSGLDLEFLPFHIVTIFELKIKLKDCNIRQLLHYLRIILDYSPSSRTYIIGAITDFHHIQFAKVVRSTDDDQITYVASIKKIIYDNEYLLHYLTMFFTTELSTFGYSRVETLPKNIRIDQKLLGIGANSIVFNCYLIENPLNECTLKTSNKYILKISNESVDKEVSIYEKLYADKYKIIQVHPYAFVFCFPPGQIISKENLFNNIHIIWNQIKRAHENHTVHRDIRMSNIIQILNSQTKNYEILLIDWHSAIEIGSNVKYSGSLSTASNFILDKLSQNSKETIQYLPVDDVISMMKMILLEIIPIDYKNTISSKVRQHSSSGVLTCYVDINYDFRSKQLLLLEIINLLEKHRENLSKEKLNYFIDKCVENHRCLVKLENEQTDMNYFNDLTKQIFLS</sequence>
<feature type="binding site" evidence="1">
    <location>
        <position position="272"/>
    </location>
    <ligand>
        <name>ATP</name>
        <dbReference type="ChEBI" id="CHEBI:30616"/>
    </ligand>
</feature>
<evidence type="ECO:0000313" key="4">
    <source>
        <dbReference type="Proteomes" id="UP000663832"/>
    </source>
</evidence>
<comment type="caution">
    <text evidence="3">The sequence shown here is derived from an EMBL/GenBank/DDBJ whole genome shotgun (WGS) entry which is preliminary data.</text>
</comment>
<evidence type="ECO:0000256" key="1">
    <source>
        <dbReference type="PROSITE-ProRule" id="PRU10141"/>
    </source>
</evidence>
<dbReference type="GO" id="GO:0005524">
    <property type="term" value="F:ATP binding"/>
    <property type="evidence" value="ECO:0007669"/>
    <property type="project" value="UniProtKB-UniRule"/>
</dbReference>
<dbReference type="EMBL" id="CAJNOM010000935">
    <property type="protein sequence ID" value="CAF1579628.1"/>
    <property type="molecule type" value="Genomic_DNA"/>
</dbReference>
<dbReference type="InterPro" id="IPR017441">
    <property type="entry name" value="Protein_kinase_ATP_BS"/>
</dbReference>
<keyword evidence="1" id="KW-0067">ATP-binding</keyword>
<organism evidence="3 4">
    <name type="scientific">Adineta steineri</name>
    <dbReference type="NCBI Taxonomy" id="433720"/>
    <lineage>
        <taxon>Eukaryota</taxon>
        <taxon>Metazoa</taxon>
        <taxon>Spiralia</taxon>
        <taxon>Gnathifera</taxon>
        <taxon>Rotifera</taxon>
        <taxon>Eurotatoria</taxon>
        <taxon>Bdelloidea</taxon>
        <taxon>Adinetida</taxon>
        <taxon>Adinetidae</taxon>
        <taxon>Adineta</taxon>
    </lineage>
</organism>
<dbReference type="PROSITE" id="PS00107">
    <property type="entry name" value="PROTEIN_KINASE_ATP"/>
    <property type="match status" value="1"/>
</dbReference>
<keyword evidence="4" id="KW-1185">Reference proteome</keyword>
<keyword evidence="1" id="KW-0547">Nucleotide-binding</keyword>
<proteinExistence type="predicted"/>
<reference evidence="3" key="1">
    <citation type="submission" date="2021-02" db="EMBL/GenBank/DDBJ databases">
        <authorList>
            <person name="Nowell W R."/>
        </authorList>
    </citation>
    <scope>NUCLEOTIDE SEQUENCE</scope>
</reference>
<dbReference type="EMBL" id="CAJNOI010001180">
    <property type="protein sequence ID" value="CAF1390567.1"/>
    <property type="molecule type" value="Genomic_DNA"/>
</dbReference>